<evidence type="ECO:0000313" key="1">
    <source>
        <dbReference type="EMBL" id="SHE49155.1"/>
    </source>
</evidence>
<keyword evidence="2" id="KW-1185">Reference proteome</keyword>
<sequence length="123" mass="14304">MATDIEKLESKVVKDYLDGLERRRVKRGRKRSPDTIKRRLAQIEMKLPSAPSLTKLHLIQEKLDLENTLKEMNKPQESDDLEPRFIEVAKSYSERNKISYNAWRAIGVRPEVLRKAGILDSTN</sequence>
<organism evidence="1 2">
    <name type="scientific">Ferrithrix thermotolerans DSM 19514</name>
    <dbReference type="NCBI Taxonomy" id="1121881"/>
    <lineage>
        <taxon>Bacteria</taxon>
        <taxon>Bacillati</taxon>
        <taxon>Actinomycetota</taxon>
        <taxon>Acidimicrobiia</taxon>
        <taxon>Acidimicrobiales</taxon>
        <taxon>Acidimicrobiaceae</taxon>
        <taxon>Ferrithrix</taxon>
    </lineage>
</organism>
<protein>
    <submittedName>
        <fullName evidence="1">Uncharacterized protein</fullName>
    </submittedName>
</protein>
<dbReference type="EMBL" id="FQUL01000007">
    <property type="protein sequence ID" value="SHE49155.1"/>
    <property type="molecule type" value="Genomic_DNA"/>
</dbReference>
<accession>A0A1M4TXG8</accession>
<evidence type="ECO:0000313" key="2">
    <source>
        <dbReference type="Proteomes" id="UP000184295"/>
    </source>
</evidence>
<reference evidence="2" key="1">
    <citation type="submission" date="2016-11" db="EMBL/GenBank/DDBJ databases">
        <authorList>
            <person name="Varghese N."/>
            <person name="Submissions S."/>
        </authorList>
    </citation>
    <scope>NUCLEOTIDE SEQUENCE [LARGE SCALE GENOMIC DNA]</scope>
    <source>
        <strain evidence="2">DSM 19514</strain>
    </source>
</reference>
<proteinExistence type="predicted"/>
<name>A0A1M4TXG8_9ACTN</name>
<dbReference type="AlphaFoldDB" id="A0A1M4TXG8"/>
<dbReference type="Proteomes" id="UP000184295">
    <property type="component" value="Unassembled WGS sequence"/>
</dbReference>
<gene>
    <name evidence="1" type="ORF">SAMN02745225_00762</name>
</gene>